<dbReference type="OrthoDB" id="5412852at2"/>
<accession>A0A1G6SBY5</accession>
<organism evidence="2 3">
    <name type="scientific">Peptococcus niger</name>
    <dbReference type="NCBI Taxonomy" id="2741"/>
    <lineage>
        <taxon>Bacteria</taxon>
        <taxon>Bacillati</taxon>
        <taxon>Bacillota</taxon>
        <taxon>Clostridia</taxon>
        <taxon>Eubacteriales</taxon>
        <taxon>Peptococcaceae</taxon>
        <taxon>Peptococcus</taxon>
    </lineage>
</organism>
<dbReference type="Proteomes" id="UP000198995">
    <property type="component" value="Unassembled WGS sequence"/>
</dbReference>
<protein>
    <submittedName>
        <fullName evidence="2">Fe-S oxidoreductase</fullName>
    </submittedName>
</protein>
<evidence type="ECO:0000313" key="3">
    <source>
        <dbReference type="Proteomes" id="UP000198995"/>
    </source>
</evidence>
<keyword evidence="3" id="KW-1185">Reference proteome</keyword>
<dbReference type="GO" id="GO:0005886">
    <property type="term" value="C:plasma membrane"/>
    <property type="evidence" value="ECO:0007669"/>
    <property type="project" value="TreeGrafter"/>
</dbReference>
<dbReference type="RefSeq" id="WP_091790963.1">
    <property type="nucleotide sequence ID" value="NZ_FNAF01000001.1"/>
</dbReference>
<name>A0A1G6SBY5_PEPNI</name>
<proteinExistence type="predicted"/>
<dbReference type="InterPro" id="IPR004017">
    <property type="entry name" value="Cys_rich_dom"/>
</dbReference>
<reference evidence="2 3" key="1">
    <citation type="submission" date="2016-10" db="EMBL/GenBank/DDBJ databases">
        <authorList>
            <person name="de Groot N.N."/>
        </authorList>
    </citation>
    <scope>NUCLEOTIDE SEQUENCE [LARGE SCALE GENOMIC DNA]</scope>
    <source>
        <strain evidence="2 3">DSM 20475</strain>
    </source>
</reference>
<dbReference type="AlphaFoldDB" id="A0A1G6SBY5"/>
<dbReference type="STRING" id="2741.SAMN04489866_101286"/>
<dbReference type="EMBL" id="FNAF01000001">
    <property type="protein sequence ID" value="SDD14243.1"/>
    <property type="molecule type" value="Genomic_DNA"/>
</dbReference>
<evidence type="ECO:0000259" key="1">
    <source>
        <dbReference type="Pfam" id="PF02754"/>
    </source>
</evidence>
<dbReference type="Pfam" id="PF02754">
    <property type="entry name" value="CCG"/>
    <property type="match status" value="1"/>
</dbReference>
<evidence type="ECO:0000313" key="2">
    <source>
        <dbReference type="EMBL" id="SDD14243.1"/>
    </source>
</evidence>
<dbReference type="PANTHER" id="PTHR43255">
    <property type="entry name" value="IRON-SULFUR-BINDING OXIDOREDUCTASE FADF-RELATED-RELATED"/>
    <property type="match status" value="1"/>
</dbReference>
<dbReference type="GO" id="GO:0016491">
    <property type="term" value="F:oxidoreductase activity"/>
    <property type="evidence" value="ECO:0007669"/>
    <property type="project" value="UniProtKB-ARBA"/>
</dbReference>
<gene>
    <name evidence="2" type="ORF">SAMN04489866_101286</name>
</gene>
<feature type="domain" description="Cysteine-rich" evidence="1">
    <location>
        <begin position="218"/>
        <end position="302"/>
    </location>
</feature>
<dbReference type="PANTHER" id="PTHR43255:SF2">
    <property type="entry name" value="HETERODISULFIDE REDUCTASE RELATED PROTEIN"/>
    <property type="match status" value="1"/>
</dbReference>
<sequence>MSKKDLPETMTLVRDNIMAYKNPLAVSAKENAAWADDLNLPKTGDILFYTGGEYQLLPFLDSLMAVMDLVKPGGAAFSWMMNLRDLVHKVGPAPEKIFASVFAQDKERYFGINRKAAKILLNLGYDLAYDGANEIYSGALLHEMGFEDALGAYSRTVGDYLRRTQAKTVVCLSPHAAEVFKLVYPKYKDFPALTVKTFPEMVWAKRDQLPVCESDTVYALHDSCRMARELGVSQELRDILDAMQISYVEPERRGAWTTCCGGPIKMTYPDLSHKLGLGRVEELATTGATHAIVSCPFCLSALTLKKHKPFLMVEDFVEVVARGYGDA</sequence>
<dbReference type="InterPro" id="IPR051460">
    <property type="entry name" value="HdrC_iron-sulfur_subunit"/>
</dbReference>